<sequence length="209" mass="24935">MKDGINASCRKCQIPVQNVYPVISDEGGQFGMKTCEQTMEDTIFLCREKEVVPFNKLALWLSWDFIDTYGDPDLETVKKCPTIPMNYRLIEEVTKYGCKITKVDFPQHGFVIDLHLEKDNVGNYYFKTWEDSQFFFYAKYFDSVKKVAEYLLPGIEIYSKYIMPVDFEWNFTIDDKDFQPLFNELNKYIKEQLSDGIDQWRKRWYEEIL</sequence>
<name>A0ABS3M3U7_9BACT</name>
<dbReference type="RefSeq" id="WP_107581006.1">
    <property type="nucleotide sequence ID" value="NZ_JAERMS010000006.1"/>
</dbReference>
<organism evidence="1 2">
    <name type="scientific">Prevotella illustrans</name>
    <dbReference type="NCBI Taxonomy" id="2800387"/>
    <lineage>
        <taxon>Bacteria</taxon>
        <taxon>Pseudomonadati</taxon>
        <taxon>Bacteroidota</taxon>
        <taxon>Bacteroidia</taxon>
        <taxon>Bacteroidales</taxon>
        <taxon>Prevotellaceae</taxon>
        <taxon>Prevotella</taxon>
    </lineage>
</organism>
<accession>A0ABS3M3U7</accession>
<protein>
    <recommendedName>
        <fullName evidence="3">DUF3841 domain-containing protein</fullName>
    </recommendedName>
</protein>
<comment type="caution">
    <text evidence="1">The sequence shown here is derived from an EMBL/GenBank/DDBJ whole genome shotgun (WGS) entry which is preliminary data.</text>
</comment>
<keyword evidence="2" id="KW-1185">Reference proteome</keyword>
<evidence type="ECO:0008006" key="3">
    <source>
        <dbReference type="Google" id="ProtNLM"/>
    </source>
</evidence>
<dbReference type="EMBL" id="JAERMS010000006">
    <property type="protein sequence ID" value="MBO1362850.1"/>
    <property type="molecule type" value="Genomic_DNA"/>
</dbReference>
<reference evidence="1 2" key="1">
    <citation type="submission" date="2021-01" db="EMBL/GenBank/DDBJ databases">
        <title>Prevotella A2931 sp. nov.</title>
        <authorList>
            <person name="Buhl M."/>
            <person name="Oberhettinger P."/>
        </authorList>
    </citation>
    <scope>NUCLEOTIDE SEQUENCE [LARGE SCALE GENOMIC DNA]</scope>
    <source>
        <strain evidence="1 2">A2931</strain>
    </source>
</reference>
<proteinExistence type="predicted"/>
<evidence type="ECO:0000313" key="1">
    <source>
        <dbReference type="EMBL" id="MBO1362850.1"/>
    </source>
</evidence>
<dbReference type="Proteomes" id="UP000664265">
    <property type="component" value="Unassembled WGS sequence"/>
</dbReference>
<evidence type="ECO:0000313" key="2">
    <source>
        <dbReference type="Proteomes" id="UP000664265"/>
    </source>
</evidence>
<gene>
    <name evidence="1" type="ORF">JHU38_03500</name>
</gene>